<keyword evidence="2" id="KW-0732">Signal</keyword>
<dbReference type="PANTHER" id="PTHR40940">
    <property type="entry name" value="PROTEIN BATD-RELATED"/>
    <property type="match status" value="1"/>
</dbReference>
<dbReference type="AlphaFoldDB" id="A0A5M6DPS2"/>
<feature type="chain" id="PRO_5024359080" evidence="2">
    <location>
        <begin position="32"/>
        <end position="485"/>
    </location>
</feature>
<keyword evidence="4" id="KW-1185">Reference proteome</keyword>
<comment type="caution">
    <text evidence="3">The sequence shown here is derived from an EMBL/GenBank/DDBJ whole genome shotgun (WGS) entry which is preliminary data.</text>
</comment>
<evidence type="ECO:0000256" key="1">
    <source>
        <dbReference type="SAM" id="Phobius"/>
    </source>
</evidence>
<proteinExistence type="predicted"/>
<protein>
    <submittedName>
        <fullName evidence="3">Protein BatD</fullName>
    </submittedName>
</protein>
<accession>A0A5M6DPS2</accession>
<name>A0A5M6DPS2_9BACT</name>
<keyword evidence="1" id="KW-1133">Transmembrane helix</keyword>
<keyword evidence="1" id="KW-0472">Membrane</keyword>
<dbReference type="PANTHER" id="PTHR40940:SF2">
    <property type="entry name" value="BATD"/>
    <property type="match status" value="1"/>
</dbReference>
<gene>
    <name evidence="3" type="ORF">F0145_02490</name>
</gene>
<feature type="signal peptide" evidence="2">
    <location>
        <begin position="1"/>
        <end position="31"/>
    </location>
</feature>
<dbReference type="Proteomes" id="UP000323426">
    <property type="component" value="Unassembled WGS sequence"/>
</dbReference>
<keyword evidence="1" id="KW-0812">Transmembrane</keyword>
<reference evidence="3 4" key="1">
    <citation type="submission" date="2019-09" db="EMBL/GenBank/DDBJ databases">
        <title>Genome sequence and assembly of Adhaeribacter sp.</title>
        <authorList>
            <person name="Chhetri G."/>
        </authorList>
    </citation>
    <scope>NUCLEOTIDE SEQUENCE [LARGE SCALE GENOMIC DNA]</scope>
    <source>
        <strain evidence="3 4">DK36</strain>
    </source>
</reference>
<sequence length="485" mass="54846">MAALINDCLKKIVFLSLFLLCLVCSSQVTYAQEVIIVLGPNKIPINEYFTISVTLRNQPLQNLGDFPEIEGFKKSTRTNTTSRIGLGNKTIIEQTITQNYAALDEGKFTLKPFGILVNGKRIASKGTLITILPMAAEPTETTTPPVKEEPIEIGPPESKPLASQSFFSLETDKDEIYVGEGLFVRLAFYLHEAEQGLLDFYDFGQQYPEFLKKLRQKNAWEEAFEPVTEIKPDTIIIRGKTFLKFNLFRKLLYPLSANPLIFPEVPLTMNQQPEPLTFAAPAAPINLITFTSRPKTVTVKPLPPHPLSNVVPVGQYKLKESLTKLTYRTGQSFSYAFAIEGEGNLGAILPPVPPAFSGLEIYPPETKLIRNKISGAQQGTKRFRYNLLARQPGQYYLGNLFRFIYFNPVTSRYDTLRSELVVKVSGTENQQAAFHPEESDPFYKLIREEENNLISLNQFNEIKLYTNVVILFLLCVSLFLFFKKR</sequence>
<dbReference type="EMBL" id="VWSF01000001">
    <property type="protein sequence ID" value="KAA5549474.1"/>
    <property type="molecule type" value="Genomic_DNA"/>
</dbReference>
<feature type="transmembrane region" description="Helical" evidence="1">
    <location>
        <begin position="464"/>
        <end position="482"/>
    </location>
</feature>
<evidence type="ECO:0000313" key="3">
    <source>
        <dbReference type="EMBL" id="KAA5549474.1"/>
    </source>
</evidence>
<evidence type="ECO:0000256" key="2">
    <source>
        <dbReference type="SAM" id="SignalP"/>
    </source>
</evidence>
<dbReference type="Pfam" id="PF13584">
    <property type="entry name" value="BatD"/>
    <property type="match status" value="2"/>
</dbReference>
<evidence type="ECO:0000313" key="4">
    <source>
        <dbReference type="Proteomes" id="UP000323426"/>
    </source>
</evidence>
<organism evidence="3 4">
    <name type="scientific">Adhaeribacter rhizoryzae</name>
    <dbReference type="NCBI Taxonomy" id="2607907"/>
    <lineage>
        <taxon>Bacteria</taxon>
        <taxon>Pseudomonadati</taxon>
        <taxon>Bacteroidota</taxon>
        <taxon>Cytophagia</taxon>
        <taxon>Cytophagales</taxon>
        <taxon>Hymenobacteraceae</taxon>
        <taxon>Adhaeribacter</taxon>
    </lineage>
</organism>
<dbReference type="InterPro" id="IPR025738">
    <property type="entry name" value="BatD"/>
</dbReference>